<accession>A0A0K2V0D4</accession>
<keyword evidence="1" id="KW-0472">Membrane</keyword>
<feature type="non-terminal residue" evidence="2">
    <location>
        <position position="39"/>
    </location>
</feature>
<dbReference type="AlphaFoldDB" id="A0A0K2V0D4"/>
<evidence type="ECO:0000313" key="2">
    <source>
        <dbReference type="EMBL" id="CDW43795.1"/>
    </source>
</evidence>
<keyword evidence="1" id="KW-0812">Transmembrane</keyword>
<sequence length="39" mass="4619">MIWDTTRTFISKKRERVKQLSYLAYVSLFSLPLLISRSA</sequence>
<dbReference type="EMBL" id="HACA01026434">
    <property type="protein sequence ID" value="CDW43795.1"/>
    <property type="molecule type" value="Transcribed_RNA"/>
</dbReference>
<keyword evidence="1" id="KW-1133">Transmembrane helix</keyword>
<protein>
    <submittedName>
        <fullName evidence="2">Uncharacterized protein</fullName>
    </submittedName>
</protein>
<proteinExistence type="predicted"/>
<organism evidence="2">
    <name type="scientific">Lepeophtheirus salmonis</name>
    <name type="common">Salmon louse</name>
    <name type="synonym">Caligus salmonis</name>
    <dbReference type="NCBI Taxonomy" id="72036"/>
    <lineage>
        <taxon>Eukaryota</taxon>
        <taxon>Metazoa</taxon>
        <taxon>Ecdysozoa</taxon>
        <taxon>Arthropoda</taxon>
        <taxon>Crustacea</taxon>
        <taxon>Multicrustacea</taxon>
        <taxon>Hexanauplia</taxon>
        <taxon>Copepoda</taxon>
        <taxon>Siphonostomatoida</taxon>
        <taxon>Caligidae</taxon>
        <taxon>Lepeophtheirus</taxon>
    </lineage>
</organism>
<name>A0A0K2V0D4_LEPSM</name>
<feature type="transmembrane region" description="Helical" evidence="1">
    <location>
        <begin position="20"/>
        <end position="36"/>
    </location>
</feature>
<evidence type="ECO:0000256" key="1">
    <source>
        <dbReference type="SAM" id="Phobius"/>
    </source>
</evidence>
<reference evidence="2" key="1">
    <citation type="submission" date="2014-05" db="EMBL/GenBank/DDBJ databases">
        <authorList>
            <person name="Chronopoulou M."/>
        </authorList>
    </citation>
    <scope>NUCLEOTIDE SEQUENCE</scope>
    <source>
        <tissue evidence="2">Whole organism</tissue>
    </source>
</reference>